<reference evidence="2" key="1">
    <citation type="journal article" date="2014" name="Front. Microbiol.">
        <title>High frequency of phylogenetically diverse reductive dehalogenase-homologous genes in deep subseafloor sedimentary metagenomes.</title>
        <authorList>
            <person name="Kawai M."/>
            <person name="Futagami T."/>
            <person name="Toyoda A."/>
            <person name="Takaki Y."/>
            <person name="Nishi S."/>
            <person name="Hori S."/>
            <person name="Arai W."/>
            <person name="Tsubouchi T."/>
            <person name="Morono Y."/>
            <person name="Uchiyama I."/>
            <person name="Ito T."/>
            <person name="Fujiyama A."/>
            <person name="Inagaki F."/>
            <person name="Takami H."/>
        </authorList>
    </citation>
    <scope>NUCLEOTIDE SEQUENCE</scope>
    <source>
        <strain evidence="2">Expedition CK06-06</strain>
    </source>
</reference>
<keyword evidence="1" id="KW-0175">Coiled coil</keyword>
<name>X1SMF7_9ZZZZ</name>
<evidence type="ECO:0000313" key="2">
    <source>
        <dbReference type="EMBL" id="GAI76535.1"/>
    </source>
</evidence>
<sequence length="148" mass="16812">MLWRKNEARSTIRKKEEAKNKNAELEASYKTLIDRIFELTHTPMEIAIKKLDEQKQKYIELGHEIGVVNEWHDLEIAKLNEANIALDEHKDKLVEATEATVTLGVLGGESWEGFTTQIRHATAELSNFTKEGVAAAIAAIKMHFFPLI</sequence>
<accession>X1SMF7</accession>
<dbReference type="AlphaFoldDB" id="X1SMF7"/>
<dbReference type="EMBL" id="BARW01011772">
    <property type="protein sequence ID" value="GAI76535.1"/>
    <property type="molecule type" value="Genomic_DNA"/>
</dbReference>
<protein>
    <submittedName>
        <fullName evidence="2">Uncharacterized protein</fullName>
    </submittedName>
</protein>
<gene>
    <name evidence="2" type="ORF">S12H4_22538</name>
</gene>
<comment type="caution">
    <text evidence="2">The sequence shown here is derived from an EMBL/GenBank/DDBJ whole genome shotgun (WGS) entry which is preliminary data.</text>
</comment>
<proteinExistence type="predicted"/>
<evidence type="ECO:0000256" key="1">
    <source>
        <dbReference type="SAM" id="Coils"/>
    </source>
</evidence>
<organism evidence="2">
    <name type="scientific">marine sediment metagenome</name>
    <dbReference type="NCBI Taxonomy" id="412755"/>
    <lineage>
        <taxon>unclassified sequences</taxon>
        <taxon>metagenomes</taxon>
        <taxon>ecological metagenomes</taxon>
    </lineage>
</organism>
<feature type="non-terminal residue" evidence="2">
    <location>
        <position position="148"/>
    </location>
</feature>
<feature type="coiled-coil region" evidence="1">
    <location>
        <begin position="8"/>
        <end position="35"/>
    </location>
</feature>